<dbReference type="EMBL" id="LJDB01000002">
    <property type="protein sequence ID" value="ONI42953.1"/>
    <property type="molecule type" value="Genomic_DNA"/>
</dbReference>
<proteinExistence type="predicted"/>
<keyword evidence="2" id="KW-1185">Reference proteome</keyword>
<name>A0ACC8XH49_9FIRM</name>
<comment type="caution">
    <text evidence="1">The sequence shown here is derived from an EMBL/GenBank/DDBJ whole genome shotgun (WGS) entry which is preliminary data.</text>
</comment>
<sequence>MCKKRAYINATIINGDKLVPIIEKGFILVNEDGEIFKTGSMDQLNLPEGYEVEDLNGKYIMPGLINTHLHIFYDGSPRKEMVGEEMDKYIKMLHTEEGEKYLLGVAKNCIDTLVNSGVTAIRDVGSVYNHDIIMRNEIKSGKRVGPHVVASGSLIVPTAGHGNYFPTMHIADGPWEGRKAVRTNYARGVDWIKICSTGGVSDARYIGEAGKPHYTFEEIEAICDEAHRRNLMVATHCQSTKGMREALLAGVDSIEHGGAIEDDMISLFLDNPKSLRGYTALCPTISAPDALIKSQAKFTSSKENAIVFENCKIIAEGCKSGLLTAIKHGIPVCVGTDAAVPYVSQYNTYKELIYINDACETLSEIDVIQIATKDSAEIIGLGKITGTLDEGKSADFIVLDGNPAKDLNVLKNPLHVIAQGNFIKTPLINRIKEIEDIF</sequence>
<reference evidence="1" key="1">
    <citation type="submission" date="2016-08" db="EMBL/GenBank/DDBJ databases">
        <authorList>
            <person name="Ngugi D.K."/>
            <person name="Miyake S."/>
            <person name="Stingl U."/>
        </authorList>
    </citation>
    <scope>NUCLEOTIDE SEQUENCE</scope>
    <source>
        <strain evidence="1">SCG-B11WGA-EpuloA1</strain>
    </source>
</reference>
<dbReference type="Proteomes" id="UP000188605">
    <property type="component" value="Unassembled WGS sequence"/>
</dbReference>
<accession>A0ACC8XH49</accession>
<gene>
    <name evidence="1" type="ORF">AN396_01615</name>
</gene>
<evidence type="ECO:0000313" key="2">
    <source>
        <dbReference type="Proteomes" id="UP000188605"/>
    </source>
</evidence>
<evidence type="ECO:0000313" key="1">
    <source>
        <dbReference type="EMBL" id="ONI42953.1"/>
    </source>
</evidence>
<protein>
    <submittedName>
        <fullName evidence="1">Uncharacterized protein</fullName>
    </submittedName>
</protein>
<organism evidence="1 2">
    <name type="scientific">Candidatus Epulonipiscium fishelsonii</name>
    <dbReference type="NCBI Taxonomy" id="77094"/>
    <lineage>
        <taxon>Bacteria</taxon>
        <taxon>Bacillati</taxon>
        <taxon>Bacillota</taxon>
        <taxon>Clostridia</taxon>
        <taxon>Lachnospirales</taxon>
        <taxon>Lachnospiraceae</taxon>
        <taxon>Candidatus Epulonipiscium</taxon>
    </lineage>
</organism>